<evidence type="ECO:0000256" key="1">
    <source>
        <dbReference type="ARBA" id="ARBA00001946"/>
    </source>
</evidence>
<dbReference type="InterPro" id="IPR027417">
    <property type="entry name" value="P-loop_NTPase"/>
</dbReference>
<dbReference type="Gene3D" id="1.10.20.140">
    <property type="match status" value="1"/>
</dbReference>
<keyword evidence="5 10" id="KW-0819">tRNA processing</keyword>
<comment type="caution">
    <text evidence="14">The sequence shown here is derived from an EMBL/GenBank/DDBJ whole genome shotgun (WGS) entry which is preliminary data.</text>
</comment>
<keyword evidence="8 10" id="KW-0460">Magnesium</keyword>
<reference evidence="14" key="1">
    <citation type="journal article" date="2020" name="mSystems">
        <title>Genome- and Community-Level Interaction Insights into Carbon Utilization and Element Cycling Functions of Hydrothermarchaeota in Hydrothermal Sediment.</title>
        <authorList>
            <person name="Zhou Z."/>
            <person name="Liu Y."/>
            <person name="Xu W."/>
            <person name="Pan J."/>
            <person name="Luo Z.H."/>
            <person name="Li M."/>
        </authorList>
    </citation>
    <scope>NUCLEOTIDE SEQUENCE [LARGE SCALE GENOMIC DNA]</scope>
    <source>
        <strain evidence="14">SpSt-966</strain>
    </source>
</reference>
<comment type="cofactor">
    <cofactor evidence="1 10">
        <name>Mg(2+)</name>
        <dbReference type="ChEBI" id="CHEBI:18420"/>
    </cofactor>
</comment>
<dbReference type="AlphaFoldDB" id="A0A7V3RE47"/>
<dbReference type="HAMAP" id="MF_00185">
    <property type="entry name" value="IPP_trans"/>
    <property type="match status" value="1"/>
</dbReference>
<feature type="region of interest" description="Interaction with substrate tRNA" evidence="10">
    <location>
        <begin position="39"/>
        <end position="42"/>
    </location>
</feature>
<evidence type="ECO:0000256" key="2">
    <source>
        <dbReference type="ARBA" id="ARBA00003213"/>
    </source>
</evidence>
<evidence type="ECO:0000256" key="4">
    <source>
        <dbReference type="ARBA" id="ARBA00022679"/>
    </source>
</evidence>
<comment type="similarity">
    <text evidence="3 10 13">Belongs to the IPP transferase family.</text>
</comment>
<dbReference type="InterPro" id="IPR039657">
    <property type="entry name" value="Dimethylallyltransferase"/>
</dbReference>
<evidence type="ECO:0000256" key="7">
    <source>
        <dbReference type="ARBA" id="ARBA00022840"/>
    </source>
</evidence>
<organism evidence="14">
    <name type="scientific">Mesoaciditoga lauensis</name>
    <dbReference type="NCBI Taxonomy" id="1495039"/>
    <lineage>
        <taxon>Bacteria</taxon>
        <taxon>Thermotogati</taxon>
        <taxon>Thermotogota</taxon>
        <taxon>Thermotogae</taxon>
        <taxon>Mesoaciditogales</taxon>
        <taxon>Mesoaciditogaceae</taxon>
        <taxon>Mesoaciditoga</taxon>
    </lineage>
</organism>
<dbReference type="Pfam" id="PF01715">
    <property type="entry name" value="IPPT"/>
    <property type="match status" value="1"/>
</dbReference>
<name>A0A7V3RE47_9BACT</name>
<dbReference type="PANTHER" id="PTHR11088:SF60">
    <property type="entry name" value="TRNA DIMETHYLALLYLTRANSFERASE"/>
    <property type="match status" value="1"/>
</dbReference>
<keyword evidence="7 10" id="KW-0067">ATP-binding</keyword>
<evidence type="ECO:0000256" key="13">
    <source>
        <dbReference type="RuleBase" id="RU003785"/>
    </source>
</evidence>
<feature type="site" description="Interaction with substrate tRNA" evidence="10">
    <location>
        <position position="127"/>
    </location>
</feature>
<evidence type="ECO:0000313" key="14">
    <source>
        <dbReference type="EMBL" id="HGE74945.1"/>
    </source>
</evidence>
<keyword evidence="4 10" id="KW-0808">Transferase</keyword>
<feature type="binding site" evidence="10">
    <location>
        <begin position="16"/>
        <end position="21"/>
    </location>
    <ligand>
        <name>substrate</name>
    </ligand>
</feature>
<dbReference type="InterPro" id="IPR018022">
    <property type="entry name" value="IPT"/>
</dbReference>
<dbReference type="GO" id="GO:0005524">
    <property type="term" value="F:ATP binding"/>
    <property type="evidence" value="ECO:0007669"/>
    <property type="project" value="UniProtKB-UniRule"/>
</dbReference>
<dbReference type="Gene3D" id="3.40.50.300">
    <property type="entry name" value="P-loop containing nucleotide triphosphate hydrolases"/>
    <property type="match status" value="1"/>
</dbReference>
<accession>A0A7V3RE47</accession>
<dbReference type="EC" id="2.5.1.75" evidence="10"/>
<proteinExistence type="inferred from homology"/>
<comment type="caution">
    <text evidence="10">Lacks conserved residue(s) required for the propagation of feature annotation.</text>
</comment>
<comment type="catalytic activity">
    <reaction evidence="9 10 11">
        <text>adenosine(37) in tRNA + dimethylallyl diphosphate = N(6)-dimethylallyladenosine(37) in tRNA + diphosphate</text>
        <dbReference type="Rhea" id="RHEA:26482"/>
        <dbReference type="Rhea" id="RHEA-COMP:10162"/>
        <dbReference type="Rhea" id="RHEA-COMP:10375"/>
        <dbReference type="ChEBI" id="CHEBI:33019"/>
        <dbReference type="ChEBI" id="CHEBI:57623"/>
        <dbReference type="ChEBI" id="CHEBI:74411"/>
        <dbReference type="ChEBI" id="CHEBI:74415"/>
        <dbReference type="EC" id="2.5.1.75"/>
    </reaction>
</comment>
<dbReference type="EMBL" id="DTPE01000099">
    <property type="protein sequence ID" value="HGE74945.1"/>
    <property type="molecule type" value="Genomic_DNA"/>
</dbReference>
<keyword evidence="6 10" id="KW-0547">Nucleotide-binding</keyword>
<dbReference type="NCBIfam" id="TIGR00174">
    <property type="entry name" value="miaA"/>
    <property type="match status" value="1"/>
</dbReference>
<evidence type="ECO:0000256" key="12">
    <source>
        <dbReference type="RuleBase" id="RU003784"/>
    </source>
</evidence>
<dbReference type="SUPFAM" id="SSF52540">
    <property type="entry name" value="P-loop containing nucleoside triphosphate hydrolases"/>
    <property type="match status" value="2"/>
</dbReference>
<evidence type="ECO:0000256" key="11">
    <source>
        <dbReference type="RuleBase" id="RU003783"/>
    </source>
</evidence>
<dbReference type="PANTHER" id="PTHR11088">
    <property type="entry name" value="TRNA DIMETHYLALLYLTRANSFERASE"/>
    <property type="match status" value="1"/>
</dbReference>
<evidence type="ECO:0000256" key="10">
    <source>
        <dbReference type="HAMAP-Rule" id="MF_00185"/>
    </source>
</evidence>
<feature type="binding site" evidence="10">
    <location>
        <begin position="14"/>
        <end position="21"/>
    </location>
    <ligand>
        <name>ATP</name>
        <dbReference type="ChEBI" id="CHEBI:30616"/>
    </ligand>
</feature>
<evidence type="ECO:0000256" key="9">
    <source>
        <dbReference type="ARBA" id="ARBA00049563"/>
    </source>
</evidence>
<dbReference type="GO" id="GO:0052381">
    <property type="term" value="F:tRNA dimethylallyltransferase activity"/>
    <property type="evidence" value="ECO:0007669"/>
    <property type="project" value="UniProtKB-UniRule"/>
</dbReference>
<evidence type="ECO:0000256" key="5">
    <source>
        <dbReference type="ARBA" id="ARBA00022694"/>
    </source>
</evidence>
<feature type="site" description="Interaction with substrate tRNA" evidence="10">
    <location>
        <position position="105"/>
    </location>
</feature>
<sequence length="309" mass="35515">MWGCRTLKIPIITGPTAVGKSEIALKLARLVDGEIISVDSMQIYTYMDIGTSKVSKEIRNEIPHHLIDIVNPDEDFDVKKFRDMALESVESIISKGKKPILAGGSGLYVEALKYGIFEGPSKNKTLRKALTEVEEESPGALRKLLFAIDPIAYEKFGKNDMIRTIRAIEVYISTGRKISDLWNERIEDGRFITFVIERDRKELYDIIDRRVEEMFKAGFIDEVAHLIDMGYSTKLKSMRSIGYKEVVQYLEGILSLEECMNEIKLLTRHYAKRQLIWFRKDENAVWLNLSEGEDRMVDKILKILNWGAL</sequence>
<dbReference type="GO" id="GO:0006400">
    <property type="term" value="P:tRNA modification"/>
    <property type="evidence" value="ECO:0007669"/>
    <property type="project" value="TreeGrafter"/>
</dbReference>
<protein>
    <recommendedName>
        <fullName evidence="10">tRNA dimethylallyltransferase</fullName>
        <ecNumber evidence="10">2.5.1.75</ecNumber>
    </recommendedName>
    <alternativeName>
        <fullName evidence="10">Dimethylallyl diphosphate:tRNA dimethylallyltransferase</fullName>
        <shortName evidence="10">DMAPP:tRNA dimethylallyltransferase</shortName>
        <shortName evidence="10">DMATase</shortName>
    </alternativeName>
    <alternativeName>
        <fullName evidence="10">Isopentenyl-diphosphate:tRNA isopentenyltransferase</fullName>
        <shortName evidence="10">IPP transferase</shortName>
        <shortName evidence="10">IPPT</shortName>
        <shortName evidence="10">IPTase</shortName>
    </alternativeName>
</protein>
<comment type="function">
    <text evidence="2 10 12">Catalyzes the transfer of a dimethylallyl group onto the adenine at position 37 in tRNAs that read codons beginning with uridine, leading to the formation of N6-(dimethylallyl)adenosine (i(6)A).</text>
</comment>
<evidence type="ECO:0000256" key="6">
    <source>
        <dbReference type="ARBA" id="ARBA00022741"/>
    </source>
</evidence>
<evidence type="ECO:0000256" key="3">
    <source>
        <dbReference type="ARBA" id="ARBA00005842"/>
    </source>
</evidence>
<gene>
    <name evidence="10 14" type="primary">miaA</name>
    <name evidence="14" type="ORF">ENX73_02340</name>
</gene>
<comment type="subunit">
    <text evidence="10">Monomer.</text>
</comment>
<evidence type="ECO:0000256" key="8">
    <source>
        <dbReference type="ARBA" id="ARBA00022842"/>
    </source>
</evidence>